<accession>A0AAW0FHB9</accession>
<dbReference type="Pfam" id="PF20703">
    <property type="entry name" value="nSTAND1"/>
    <property type="match status" value="1"/>
</dbReference>
<dbReference type="PANTHER" id="PTHR47691:SF3">
    <property type="entry name" value="HTH-TYPE TRANSCRIPTIONAL REGULATOR RV0890C-RELATED"/>
    <property type="match status" value="1"/>
</dbReference>
<evidence type="ECO:0000313" key="3">
    <source>
        <dbReference type="Proteomes" id="UP001385951"/>
    </source>
</evidence>
<reference evidence="2 3" key="1">
    <citation type="submission" date="2022-09" db="EMBL/GenBank/DDBJ databases">
        <authorList>
            <person name="Palmer J.M."/>
        </authorList>
    </citation>
    <scope>NUCLEOTIDE SEQUENCE [LARGE SCALE GENOMIC DNA]</scope>
    <source>
        <strain evidence="2 3">DSM 7382</strain>
    </source>
</reference>
<organism evidence="2 3">
    <name type="scientific">Cerrena zonata</name>
    <dbReference type="NCBI Taxonomy" id="2478898"/>
    <lineage>
        <taxon>Eukaryota</taxon>
        <taxon>Fungi</taxon>
        <taxon>Dikarya</taxon>
        <taxon>Basidiomycota</taxon>
        <taxon>Agaricomycotina</taxon>
        <taxon>Agaricomycetes</taxon>
        <taxon>Polyporales</taxon>
        <taxon>Cerrenaceae</taxon>
        <taxon>Cerrena</taxon>
    </lineage>
</organism>
<dbReference type="InterPro" id="IPR011990">
    <property type="entry name" value="TPR-like_helical_dom_sf"/>
</dbReference>
<sequence length="806" mass="90649">MTSELSVIAPSSSALNGLTRSAWSVVNRIASLALSTPTCDFTLPPRKELFGREKCVKDVAQRLVLGGHRSIALLGSPGVGKSSVAAEVIHSDDVCAFFGDRRKWLSCSTIPTLDRLRSTIATIVASTSQHTASAKFGLSRLTSSTNSLPSHQSLIPRCSKELIVLDHFEYFWDHVEFRHEVEASIRFLFSTPNIVVMFTMRGSEAPPFINDTIDIPPLDPESSKWMFLAIHPFPDDELLNLLRAVDFMPLLISLLAQTGMRREASPKELLELWNSQGTRMFETDNDQTSKSSQLIRSLDSAMDGVIKSSSSSMDLLTILSLLPSGLDRSHFSYLAPYITELDGATQALLNHSIAFTTPTNRLQLFSSIRSHTLEYYNLDGTSREQIYLYYFQQLRAMALRSKRPFHEAVAFYMEEQDNFFALLDDALEKDCIQAVEAVLDNSDLIVCVPAKPLYAMKAVNVARNHNRPTTVARCLRWEGDLLCSVGYLRRGIEAFEKAATIFYSQTDFSSAARCRQIRGVVLIRCGDRREGLAELQRARSEFKRVGDISGLAGCLMDLSRDGENPQKHLNKARELLDGVDDPHGHAWLLFHKASIHRALGETEEMRSQMREALEKFRNLNDLFAVTQCLDQLKYYPNMDIEEACQVYEESMQLNTQLGRRLDGAFDMQSVGRIYKMMGRLEEALALYQKATVDFWHFDFIYAGASSQMQIAEIYFALQKFNDARLAFEIAEQQHTRNLEPKRAREARLNANVCIAKEKSDELWKDGPLGPDGAPTESQRTAAEELRKSVEAINEFYREAVAASGSG</sequence>
<dbReference type="AlphaFoldDB" id="A0AAW0FHB9"/>
<feature type="domain" description="Novel STAND NTPase 1" evidence="1">
    <location>
        <begin position="49"/>
        <end position="202"/>
    </location>
</feature>
<dbReference type="Pfam" id="PF14938">
    <property type="entry name" value="SNAP"/>
    <property type="match status" value="1"/>
</dbReference>
<dbReference type="Proteomes" id="UP001385951">
    <property type="component" value="Unassembled WGS sequence"/>
</dbReference>
<name>A0AAW0FHB9_9APHY</name>
<proteinExistence type="predicted"/>
<evidence type="ECO:0000259" key="1">
    <source>
        <dbReference type="Pfam" id="PF20703"/>
    </source>
</evidence>
<dbReference type="PANTHER" id="PTHR47691">
    <property type="entry name" value="REGULATOR-RELATED"/>
    <property type="match status" value="1"/>
</dbReference>
<protein>
    <recommendedName>
        <fullName evidence="1">Novel STAND NTPase 1 domain-containing protein</fullName>
    </recommendedName>
</protein>
<keyword evidence="3" id="KW-1185">Reference proteome</keyword>
<dbReference type="Gene3D" id="3.40.50.300">
    <property type="entry name" value="P-loop containing nucleotide triphosphate hydrolases"/>
    <property type="match status" value="1"/>
</dbReference>
<dbReference type="EMBL" id="JASBNA010000087">
    <property type="protein sequence ID" value="KAK7677529.1"/>
    <property type="molecule type" value="Genomic_DNA"/>
</dbReference>
<dbReference type="InterPro" id="IPR027417">
    <property type="entry name" value="P-loop_NTPase"/>
</dbReference>
<dbReference type="Gene3D" id="1.25.40.10">
    <property type="entry name" value="Tetratricopeptide repeat domain"/>
    <property type="match status" value="1"/>
</dbReference>
<gene>
    <name evidence="2" type="ORF">QCA50_019535</name>
</gene>
<dbReference type="SUPFAM" id="SSF52540">
    <property type="entry name" value="P-loop containing nucleoside triphosphate hydrolases"/>
    <property type="match status" value="1"/>
</dbReference>
<comment type="caution">
    <text evidence="2">The sequence shown here is derived from an EMBL/GenBank/DDBJ whole genome shotgun (WGS) entry which is preliminary data.</text>
</comment>
<dbReference type="InterPro" id="IPR049052">
    <property type="entry name" value="nSTAND1"/>
</dbReference>
<evidence type="ECO:0000313" key="2">
    <source>
        <dbReference type="EMBL" id="KAK7677529.1"/>
    </source>
</evidence>
<dbReference type="SUPFAM" id="SSF48452">
    <property type="entry name" value="TPR-like"/>
    <property type="match status" value="2"/>
</dbReference>